<keyword evidence="1" id="KW-0863">Zinc-finger</keyword>
<dbReference type="AlphaFoldDB" id="G4TI47"/>
<dbReference type="SUPFAM" id="SSF57667">
    <property type="entry name" value="beta-beta-alpha zinc fingers"/>
    <property type="match status" value="1"/>
</dbReference>
<feature type="domain" description="C2H2-type" evidence="3">
    <location>
        <begin position="163"/>
        <end position="190"/>
    </location>
</feature>
<dbReference type="EMBL" id="CAFZ01000102">
    <property type="protein sequence ID" value="CCA70990.1"/>
    <property type="molecule type" value="Genomic_DNA"/>
</dbReference>
<evidence type="ECO:0000256" key="1">
    <source>
        <dbReference type="PROSITE-ProRule" id="PRU00042"/>
    </source>
</evidence>
<dbReference type="GO" id="GO:0008270">
    <property type="term" value="F:zinc ion binding"/>
    <property type="evidence" value="ECO:0007669"/>
    <property type="project" value="UniProtKB-KW"/>
</dbReference>
<dbReference type="Proteomes" id="UP000007148">
    <property type="component" value="Unassembled WGS sequence"/>
</dbReference>
<reference evidence="4 5" key="1">
    <citation type="journal article" date="2011" name="PLoS Pathog.">
        <title>Endophytic Life Strategies Decoded by Genome and Transcriptome Analyses of the Mutualistic Root Symbiont Piriformospora indica.</title>
        <authorList>
            <person name="Zuccaro A."/>
            <person name="Lahrmann U."/>
            <person name="Guldener U."/>
            <person name="Langen G."/>
            <person name="Pfiffi S."/>
            <person name="Biedenkopf D."/>
            <person name="Wong P."/>
            <person name="Samans B."/>
            <person name="Grimm C."/>
            <person name="Basiewicz M."/>
            <person name="Murat C."/>
            <person name="Martin F."/>
            <person name="Kogel K.H."/>
        </authorList>
    </citation>
    <scope>NUCLEOTIDE SEQUENCE [LARGE SCALE GENOMIC DNA]</scope>
    <source>
        <strain evidence="4 5">DSM 11827</strain>
    </source>
</reference>
<keyword evidence="5" id="KW-1185">Reference proteome</keyword>
<gene>
    <name evidence="4" type="ORF">PIIN_04923</name>
</gene>
<evidence type="ECO:0000259" key="3">
    <source>
        <dbReference type="PROSITE" id="PS50157"/>
    </source>
</evidence>
<dbReference type="InParanoid" id="G4TI47"/>
<dbReference type="PROSITE" id="PS50157">
    <property type="entry name" value="ZINC_FINGER_C2H2_2"/>
    <property type="match status" value="1"/>
</dbReference>
<feature type="compositionally biased region" description="Polar residues" evidence="2">
    <location>
        <begin position="24"/>
        <end position="35"/>
    </location>
</feature>
<name>G4TI47_SERID</name>
<evidence type="ECO:0000256" key="2">
    <source>
        <dbReference type="SAM" id="MobiDB-lite"/>
    </source>
</evidence>
<keyword evidence="1" id="KW-0862">Zinc</keyword>
<evidence type="ECO:0000313" key="4">
    <source>
        <dbReference type="EMBL" id="CCA70990.1"/>
    </source>
</evidence>
<sequence length="231" mass="25540">MSQFNSVHYGSLDGVLEFKIPEAANSSNQDESPSTPDFEDPSDASTSFYGHKPANPKYPKGPKLSSDKVEEELLAFAGSDGPMSAALNSLFSDARWRSQLKPIPLNMLRGEPLRVKERDSSGQNWWPCQLGCPGGIPVNGHGPIKQATKVTDHIDWHLGIRRYACVHCNKKFPLKQTVERHLNTHSESRTYSPCPNNCGFKTKVEDKVSNITRHLEACPNASPGHSNDTSR</sequence>
<proteinExistence type="predicted"/>
<dbReference type="OrthoDB" id="3437960at2759"/>
<dbReference type="PROSITE" id="PS00028">
    <property type="entry name" value="ZINC_FINGER_C2H2_1"/>
    <property type="match status" value="1"/>
</dbReference>
<keyword evidence="1" id="KW-0479">Metal-binding</keyword>
<feature type="region of interest" description="Disordered" evidence="2">
    <location>
        <begin position="20"/>
        <end position="64"/>
    </location>
</feature>
<organism evidence="4 5">
    <name type="scientific">Serendipita indica (strain DSM 11827)</name>
    <name type="common">Root endophyte fungus</name>
    <name type="synonym">Piriformospora indica</name>
    <dbReference type="NCBI Taxonomy" id="1109443"/>
    <lineage>
        <taxon>Eukaryota</taxon>
        <taxon>Fungi</taxon>
        <taxon>Dikarya</taxon>
        <taxon>Basidiomycota</taxon>
        <taxon>Agaricomycotina</taxon>
        <taxon>Agaricomycetes</taxon>
        <taxon>Sebacinales</taxon>
        <taxon>Serendipitaceae</taxon>
        <taxon>Serendipita</taxon>
    </lineage>
</organism>
<protein>
    <recommendedName>
        <fullName evidence="3">C2H2-type domain-containing protein</fullName>
    </recommendedName>
</protein>
<comment type="caution">
    <text evidence="4">The sequence shown here is derived from an EMBL/GenBank/DDBJ whole genome shotgun (WGS) entry which is preliminary data.</text>
</comment>
<accession>G4TI47</accession>
<dbReference type="InterPro" id="IPR036236">
    <property type="entry name" value="Znf_C2H2_sf"/>
</dbReference>
<dbReference type="Gene3D" id="3.30.160.60">
    <property type="entry name" value="Classic Zinc Finger"/>
    <property type="match status" value="1"/>
</dbReference>
<dbReference type="HOGENOM" id="CLU_1283966_0_0_1"/>
<evidence type="ECO:0000313" key="5">
    <source>
        <dbReference type="Proteomes" id="UP000007148"/>
    </source>
</evidence>
<dbReference type="InterPro" id="IPR013087">
    <property type="entry name" value="Znf_C2H2_type"/>
</dbReference>